<protein>
    <submittedName>
        <fullName evidence="1">Uncharacterized protein</fullName>
    </submittedName>
</protein>
<dbReference type="STRING" id="31246.A0A183NIU5"/>
<evidence type="ECO:0000313" key="1">
    <source>
        <dbReference type="EMBL" id="VDO83649.1"/>
    </source>
</evidence>
<reference evidence="1 2" key="1">
    <citation type="submission" date="2018-11" db="EMBL/GenBank/DDBJ databases">
        <authorList>
            <consortium name="Pathogen Informatics"/>
        </authorList>
    </citation>
    <scope>NUCLEOTIDE SEQUENCE [LARGE SCALE GENOMIC DNA]</scope>
    <source>
        <strain>Denwood</strain>
        <strain evidence="2">Zambia</strain>
    </source>
</reference>
<sequence>MLPSHKGWGQKRSTLKVSHLTLPHGFPSPAVLLDPQSVIATNSNGEEMNVNNLPCDWLVFNEVLTLNDPKLHASPESSNADHMALKKLKIIRCVSIVSPITVALMGGSIRVCPQIEKETHSIANDLHLKTSLEELQRQECKNSVHKQEVCSCIGNKNEDNAGKACMNPKDRLENDLNSNSVSEINMIATSLLENNGQSLYIQQKIIKQNPCSMLSDSDTTRSSSFKSSELDDSSLKMLKHFNSMHNSNCSDNVKSLSSQKQTKLSHPLVEQPNIESSLSTIDQKNNVVSLHLDPYKFLRFTVNSNEALMAVLKCLVNVLTNEEKALGLRQPFGVGARPRPMTVELYNRVDDDPKDMKVINEKPVSNRYGSIVFTTAENNITIPIFLSNTSSVKQNNFIYHYSSITNPKLTQVLSTNDFNKPREQYSFQAYKDDNNTSVYNPIKQINSSSTEIWKYHLPSNTTAHIDSMSVYQPCKVS</sequence>
<keyword evidence="2" id="KW-1185">Reference proteome</keyword>
<dbReference type="Proteomes" id="UP000269396">
    <property type="component" value="Unassembled WGS sequence"/>
</dbReference>
<dbReference type="AlphaFoldDB" id="A0A183NIU5"/>
<dbReference type="EMBL" id="UZAL01002557">
    <property type="protein sequence ID" value="VDO83649.1"/>
    <property type="molecule type" value="Genomic_DNA"/>
</dbReference>
<evidence type="ECO:0000313" key="2">
    <source>
        <dbReference type="Proteomes" id="UP000269396"/>
    </source>
</evidence>
<name>A0A183NIU5_9TREM</name>
<gene>
    <name evidence="1" type="ORF">SMTD_LOCUS2031</name>
</gene>
<proteinExistence type="predicted"/>
<organism evidence="1 2">
    <name type="scientific">Schistosoma mattheei</name>
    <dbReference type="NCBI Taxonomy" id="31246"/>
    <lineage>
        <taxon>Eukaryota</taxon>
        <taxon>Metazoa</taxon>
        <taxon>Spiralia</taxon>
        <taxon>Lophotrochozoa</taxon>
        <taxon>Platyhelminthes</taxon>
        <taxon>Trematoda</taxon>
        <taxon>Digenea</taxon>
        <taxon>Strigeidida</taxon>
        <taxon>Schistosomatoidea</taxon>
        <taxon>Schistosomatidae</taxon>
        <taxon>Schistosoma</taxon>
    </lineage>
</organism>
<accession>A0A183NIU5</accession>